<gene>
    <name evidence="3" type="ORF">HINF_LOCUS35331</name>
    <name evidence="2" type="ORF">HINF_LOCUS58612</name>
</gene>
<dbReference type="Proteomes" id="UP001642409">
    <property type="component" value="Unassembled WGS sequence"/>
</dbReference>
<organism evidence="2">
    <name type="scientific">Hexamita inflata</name>
    <dbReference type="NCBI Taxonomy" id="28002"/>
    <lineage>
        <taxon>Eukaryota</taxon>
        <taxon>Metamonada</taxon>
        <taxon>Diplomonadida</taxon>
        <taxon>Hexamitidae</taxon>
        <taxon>Hexamitinae</taxon>
        <taxon>Hexamita</taxon>
    </lineage>
</organism>
<dbReference type="AlphaFoldDB" id="A0AA86RD54"/>
<evidence type="ECO:0000313" key="3">
    <source>
        <dbReference type="EMBL" id="CAL6034184.1"/>
    </source>
</evidence>
<protein>
    <submittedName>
        <fullName evidence="3">Hypothetical_protein</fullName>
    </submittedName>
</protein>
<accession>A0AA86RD54</accession>
<feature type="region of interest" description="Disordered" evidence="1">
    <location>
        <begin position="1"/>
        <end position="20"/>
    </location>
</feature>
<dbReference type="EMBL" id="CAXDID020000127">
    <property type="protein sequence ID" value="CAL6034184.1"/>
    <property type="molecule type" value="Genomic_DNA"/>
</dbReference>
<evidence type="ECO:0000313" key="4">
    <source>
        <dbReference type="Proteomes" id="UP001642409"/>
    </source>
</evidence>
<evidence type="ECO:0000256" key="1">
    <source>
        <dbReference type="SAM" id="MobiDB-lite"/>
    </source>
</evidence>
<keyword evidence="4" id="KW-1185">Reference proteome</keyword>
<dbReference type="EMBL" id="CATOUU010001084">
    <property type="protein sequence ID" value="CAI9970967.1"/>
    <property type="molecule type" value="Genomic_DNA"/>
</dbReference>
<sequence>MQNQTVETLKSIQKADKAKKKRKVITRKTLLKKSDPENRKQDRQFMTLFPGFQIRYNANAITHNSPTQPKAVINKKISKSQQGFCEDVRRQRRARYLAREELLFSY</sequence>
<reference evidence="3 4" key="2">
    <citation type="submission" date="2024-07" db="EMBL/GenBank/DDBJ databases">
        <authorList>
            <person name="Akdeniz Z."/>
        </authorList>
    </citation>
    <scope>NUCLEOTIDE SEQUENCE [LARGE SCALE GENOMIC DNA]</scope>
</reference>
<evidence type="ECO:0000313" key="2">
    <source>
        <dbReference type="EMBL" id="CAI9970967.1"/>
    </source>
</evidence>
<name>A0AA86RD54_9EUKA</name>
<comment type="caution">
    <text evidence="2">The sequence shown here is derived from an EMBL/GenBank/DDBJ whole genome shotgun (WGS) entry which is preliminary data.</text>
</comment>
<proteinExistence type="predicted"/>
<reference evidence="2" key="1">
    <citation type="submission" date="2023-06" db="EMBL/GenBank/DDBJ databases">
        <authorList>
            <person name="Kurt Z."/>
        </authorList>
    </citation>
    <scope>NUCLEOTIDE SEQUENCE</scope>
</reference>